<sequence>MPPSDTEDWNTASEAVNQSTASADDARNTTPKNDQDVAKKRDTAGETATANAEPSERPAKKMKRGKYISRACVREEIHADNVSRNNFLANRLLQEADNRAVATQGQAPLEVKTKVITTQATATSTMKF</sequence>
<comment type="caution">
    <text evidence="2">The sequence shown here is derived from an EMBL/GenBank/DDBJ whole genome shotgun (WGS) entry which is preliminary data.</text>
</comment>
<feature type="compositionally biased region" description="Polar residues" evidence="1">
    <location>
        <begin position="9"/>
        <end position="32"/>
    </location>
</feature>
<evidence type="ECO:0000313" key="2">
    <source>
        <dbReference type="EMBL" id="KAJ4252490.1"/>
    </source>
</evidence>
<keyword evidence="3" id="KW-1185">Reference proteome</keyword>
<reference evidence="2" key="1">
    <citation type="submission" date="2022-09" db="EMBL/GenBank/DDBJ databases">
        <title>Fusarium specimens isolated from Avocado Roots.</title>
        <authorList>
            <person name="Stajich J."/>
            <person name="Roper C."/>
            <person name="Heimlech-Rivalta G."/>
        </authorList>
    </citation>
    <scope>NUCLEOTIDE SEQUENCE</scope>
    <source>
        <strain evidence="2">CF00136</strain>
    </source>
</reference>
<evidence type="ECO:0000313" key="3">
    <source>
        <dbReference type="Proteomes" id="UP001152049"/>
    </source>
</evidence>
<accession>A0A9W8RUM2</accession>
<dbReference type="AlphaFoldDB" id="A0A9W8RUM2"/>
<dbReference type="OrthoDB" id="5098737at2759"/>
<gene>
    <name evidence="2" type="ORF">NW762_011091</name>
</gene>
<dbReference type="EMBL" id="JAOQAZ010000026">
    <property type="protein sequence ID" value="KAJ4252490.1"/>
    <property type="molecule type" value="Genomic_DNA"/>
</dbReference>
<proteinExistence type="predicted"/>
<protein>
    <submittedName>
        <fullName evidence="2">Uncharacterized protein</fullName>
    </submittedName>
</protein>
<dbReference type="Proteomes" id="UP001152049">
    <property type="component" value="Unassembled WGS sequence"/>
</dbReference>
<name>A0A9W8RUM2_9HYPO</name>
<evidence type="ECO:0000256" key="1">
    <source>
        <dbReference type="SAM" id="MobiDB-lite"/>
    </source>
</evidence>
<feature type="compositionally biased region" description="Basic and acidic residues" evidence="1">
    <location>
        <begin position="33"/>
        <end position="44"/>
    </location>
</feature>
<feature type="region of interest" description="Disordered" evidence="1">
    <location>
        <begin position="1"/>
        <end position="65"/>
    </location>
</feature>
<organism evidence="2 3">
    <name type="scientific">Fusarium torreyae</name>
    <dbReference type="NCBI Taxonomy" id="1237075"/>
    <lineage>
        <taxon>Eukaryota</taxon>
        <taxon>Fungi</taxon>
        <taxon>Dikarya</taxon>
        <taxon>Ascomycota</taxon>
        <taxon>Pezizomycotina</taxon>
        <taxon>Sordariomycetes</taxon>
        <taxon>Hypocreomycetidae</taxon>
        <taxon>Hypocreales</taxon>
        <taxon>Nectriaceae</taxon>
        <taxon>Fusarium</taxon>
    </lineage>
</organism>